<dbReference type="AlphaFoldDB" id="X0S1P1"/>
<reference evidence="1" key="1">
    <citation type="journal article" date="2014" name="Front. Microbiol.">
        <title>High frequency of phylogenetically diverse reductive dehalogenase-homologous genes in deep subseafloor sedimentary metagenomes.</title>
        <authorList>
            <person name="Kawai M."/>
            <person name="Futagami T."/>
            <person name="Toyoda A."/>
            <person name="Takaki Y."/>
            <person name="Nishi S."/>
            <person name="Hori S."/>
            <person name="Arai W."/>
            <person name="Tsubouchi T."/>
            <person name="Morono Y."/>
            <person name="Uchiyama I."/>
            <person name="Ito T."/>
            <person name="Fujiyama A."/>
            <person name="Inagaki F."/>
            <person name="Takami H."/>
        </authorList>
    </citation>
    <scope>NUCLEOTIDE SEQUENCE</scope>
    <source>
        <strain evidence="1">Expedition CK06-06</strain>
    </source>
</reference>
<accession>X0S1P1</accession>
<protein>
    <submittedName>
        <fullName evidence="1">Uncharacterized protein</fullName>
    </submittedName>
</protein>
<dbReference type="EMBL" id="BARS01003854">
    <property type="protein sequence ID" value="GAF69181.1"/>
    <property type="molecule type" value="Genomic_DNA"/>
</dbReference>
<sequence length="39" mass="4550">MPIRTQHYQLEAFTWGEIYSASADKRRFTAIDSQLAFIS</sequence>
<feature type="non-terminal residue" evidence="1">
    <location>
        <position position="39"/>
    </location>
</feature>
<organism evidence="1">
    <name type="scientific">marine sediment metagenome</name>
    <dbReference type="NCBI Taxonomy" id="412755"/>
    <lineage>
        <taxon>unclassified sequences</taxon>
        <taxon>metagenomes</taxon>
        <taxon>ecological metagenomes</taxon>
    </lineage>
</organism>
<name>X0S1P1_9ZZZZ</name>
<proteinExistence type="predicted"/>
<gene>
    <name evidence="1" type="ORF">S01H1_07473</name>
</gene>
<evidence type="ECO:0000313" key="1">
    <source>
        <dbReference type="EMBL" id="GAF69181.1"/>
    </source>
</evidence>
<comment type="caution">
    <text evidence="1">The sequence shown here is derived from an EMBL/GenBank/DDBJ whole genome shotgun (WGS) entry which is preliminary data.</text>
</comment>